<gene>
    <name evidence="2" type="ORF">HG535_0D05160</name>
</gene>
<evidence type="ECO:0000256" key="1">
    <source>
        <dbReference type="SAM" id="MobiDB-lite"/>
    </source>
</evidence>
<proteinExistence type="predicted"/>
<dbReference type="GeneID" id="59236530"/>
<sequence length="563" mass="62601">MVHSRDIILTSDYNPMVMELCIMRTGSNNAGAIKKMSLEEFLGDDTLGDSVWNEDEINLDAISNTTNIDFLKTKSGPDNTESGPNGHSGNRMHNESAFDFHHRGGFGRENDGGSGDSFAMQGPPYIVKFSLLPPRFSDADIHDLFHEKFTKFVKFKLFWELNKNPSIDVVKSGSIFDQNFRKTTKVGFVELYTGRDMDKILKYWSTPLLKIHNIKVEPAEFNDFKEYRTKVELLTDPNDDAGKPYIMARKKSNPFGAAKPVDTQSKILAIEDTVGKLHIEDTRTLRRLSGGETTNGPTSLKSGKVQILKKPKEVSKEAQPSPPPLRYVDVMEKQSGEEQKKKTSPTATTALPSTGDIDVKCSEQTSASLQHNTLILDDNIELQNGGNETGQTSNFSDSEGGYSSGPSHRTYGDQRPQRGGRGGGYSRGNSNKRGGGGTGGGNRGGNGPHQSRYNNKYDSANENENYQPRTYNNHRANQSHDQNQNFNKHSQGQNQSQQNQGFNQEEKRYSMFKPASGFLWENGKNNDGQNHSRGGFNNNNNHRGSRRGGFNNRGRHNNGFTPA</sequence>
<dbReference type="AlphaFoldDB" id="A0A7H9B2U1"/>
<feature type="compositionally biased region" description="Polar residues" evidence="1">
    <location>
        <begin position="291"/>
        <end position="301"/>
    </location>
</feature>
<feature type="compositionally biased region" description="Polar residues" evidence="1">
    <location>
        <begin position="76"/>
        <end position="88"/>
    </location>
</feature>
<reference evidence="2 3" key="1">
    <citation type="submission" date="2020-07" db="EMBL/GenBank/DDBJ databases">
        <title>The yeast mating-type switching endonuclease HO is a domesticated member of an unorthodox homing genetic element family.</title>
        <authorList>
            <person name="Coughlan A.Y."/>
            <person name="Lombardi L."/>
            <person name="Braun-Galleani S."/>
            <person name="Martos A.R."/>
            <person name="Galeote V."/>
            <person name="Bigey F."/>
            <person name="Dequin S."/>
            <person name="Byrne K.P."/>
            <person name="Wolfe K.H."/>
        </authorList>
    </citation>
    <scope>NUCLEOTIDE SEQUENCE [LARGE SCALE GENOMIC DNA]</scope>
    <source>
        <strain evidence="2 3">NRRL Y-6702</strain>
    </source>
</reference>
<feature type="region of interest" description="Disordered" evidence="1">
    <location>
        <begin position="382"/>
        <end position="504"/>
    </location>
</feature>
<feature type="compositionally biased region" description="Polar residues" evidence="1">
    <location>
        <begin position="382"/>
        <end position="397"/>
    </location>
</feature>
<dbReference type="OrthoDB" id="48651at2759"/>
<protein>
    <recommendedName>
        <fullName evidence="4">RRM domain-containing protein</fullName>
    </recommendedName>
</protein>
<dbReference type="KEGG" id="zmk:HG535_0D05160"/>
<feature type="compositionally biased region" description="Low complexity" evidence="1">
    <location>
        <begin position="490"/>
        <end position="503"/>
    </location>
</feature>
<evidence type="ECO:0000313" key="3">
    <source>
        <dbReference type="Proteomes" id="UP000509704"/>
    </source>
</evidence>
<organism evidence="2 3">
    <name type="scientific">Zygotorulaspora mrakii</name>
    <name type="common">Zygosaccharomyces mrakii</name>
    <dbReference type="NCBI Taxonomy" id="42260"/>
    <lineage>
        <taxon>Eukaryota</taxon>
        <taxon>Fungi</taxon>
        <taxon>Dikarya</taxon>
        <taxon>Ascomycota</taxon>
        <taxon>Saccharomycotina</taxon>
        <taxon>Saccharomycetes</taxon>
        <taxon>Saccharomycetales</taxon>
        <taxon>Saccharomycetaceae</taxon>
        <taxon>Zygotorulaspora</taxon>
    </lineage>
</organism>
<dbReference type="RefSeq" id="XP_037144534.1">
    <property type="nucleotide sequence ID" value="XM_037288639.1"/>
</dbReference>
<feature type="compositionally biased region" description="Low complexity" evidence="1">
    <location>
        <begin position="344"/>
        <end position="354"/>
    </location>
</feature>
<name>A0A7H9B2U1_ZYGMR</name>
<feature type="compositionally biased region" description="Low complexity" evidence="1">
    <location>
        <begin position="531"/>
        <end position="563"/>
    </location>
</feature>
<feature type="region of interest" description="Disordered" evidence="1">
    <location>
        <begin position="72"/>
        <end position="94"/>
    </location>
</feature>
<feature type="compositionally biased region" description="Basic and acidic residues" evidence="1">
    <location>
        <begin position="329"/>
        <end position="341"/>
    </location>
</feature>
<feature type="compositionally biased region" description="Polar residues" evidence="1">
    <location>
        <begin position="448"/>
        <end position="489"/>
    </location>
</feature>
<feature type="compositionally biased region" description="Gly residues" evidence="1">
    <location>
        <begin position="433"/>
        <end position="447"/>
    </location>
</feature>
<dbReference type="Proteomes" id="UP000509704">
    <property type="component" value="Chromosome 4"/>
</dbReference>
<accession>A0A7H9B2U1</accession>
<feature type="region of interest" description="Disordered" evidence="1">
    <location>
        <begin position="517"/>
        <end position="563"/>
    </location>
</feature>
<evidence type="ECO:0000313" key="2">
    <source>
        <dbReference type="EMBL" id="QLG72807.1"/>
    </source>
</evidence>
<feature type="region of interest" description="Disordered" evidence="1">
    <location>
        <begin position="287"/>
        <end position="357"/>
    </location>
</feature>
<keyword evidence="3" id="KW-1185">Reference proteome</keyword>
<dbReference type="EMBL" id="CP058607">
    <property type="protein sequence ID" value="QLG72807.1"/>
    <property type="molecule type" value="Genomic_DNA"/>
</dbReference>
<evidence type="ECO:0008006" key="4">
    <source>
        <dbReference type="Google" id="ProtNLM"/>
    </source>
</evidence>